<dbReference type="InterPro" id="IPR037002">
    <property type="entry name" value="Microviridae_protein_F_sf"/>
</dbReference>
<evidence type="ECO:0000313" key="6">
    <source>
        <dbReference type="EMBL" id="UPW36467.1"/>
    </source>
</evidence>
<evidence type="ECO:0000256" key="1">
    <source>
        <dbReference type="ARBA" id="ARBA00004328"/>
    </source>
</evidence>
<dbReference type="Gene3D" id="2.60.169.10">
    <property type="entry name" value="Microviridae F protein"/>
    <property type="match status" value="2"/>
</dbReference>
<protein>
    <submittedName>
        <fullName evidence="6">Major capsid protein</fullName>
    </submittedName>
</protein>
<dbReference type="EMBL" id="OM869493">
    <property type="protein sequence ID" value="UPW36467.1"/>
    <property type="molecule type" value="Genomic_DNA"/>
</dbReference>
<evidence type="ECO:0000256" key="3">
    <source>
        <dbReference type="ARBA" id="ARBA00022431"/>
    </source>
</evidence>
<comment type="similarity">
    <text evidence="2">Belongs to the microviridae F protein family.</text>
</comment>
<keyword evidence="5" id="KW-0946">Virion</keyword>
<dbReference type="GO" id="GO:0039615">
    <property type="term" value="C:T=1 icosahedral viral capsid"/>
    <property type="evidence" value="ECO:0007669"/>
    <property type="project" value="UniProtKB-KW"/>
</dbReference>
<keyword evidence="3" id="KW-1140">T=1 icosahedral capsid protein</keyword>
<keyword evidence="4" id="KW-0167">Capsid protein</keyword>
<sequence length="524" mass="59149">MSIFDFVKVPFRKKCVQNMSYPSVLTCDMGYLVPFTCQEVIPNDKWSFEADVLVRLAPQLAPFFAEVNVELFYFFVPNRILMDGDNWYDFIYGGKDGQSSIAKPLITIGADNTGPGTLADYLNFPTLTGDYTYDVDALPFRAYNKIFNDWFRDENLVDEIPTSTASGLDTTTSTVLLKSSWEKDYFTSALPFPQRGPEVTLPLGDTAQVKGNTSSTVDPSELTKTSIYNDQGGRISSSTNPLPLGVNQSGGMIVGNGANPGFASSANLSLYADLSEASAASIPQIRTAFQLQKWYERNARFGYRGVEATASHFGIRPPDYRVQRSEFLYSKKMPIITSEVLQTSSTDSTSPQANMSGHSFTAFGTNRKVRTFVDHGWLIGIMRILPRTMYYQGIPRKYTRSSRFDYAWCEFEHVGEQEIKNKEVYANTDNPDGVWGYQGRFQEYRQNSGEVHGDFRTSLDYWHMARKFSKFPVLNGDFVTSDPTKRIFAVEDENVHSCWVQVNNRLFAKRVLSKRGEPGFIDHN</sequence>
<name>A0A976N135_9VIRU</name>
<dbReference type="InterPro" id="IPR016184">
    <property type="entry name" value="Capsid/spike_ssDNA_virus"/>
</dbReference>
<dbReference type="SUPFAM" id="SSF88645">
    <property type="entry name" value="ssDNA viruses"/>
    <property type="match status" value="1"/>
</dbReference>
<dbReference type="GO" id="GO:0005198">
    <property type="term" value="F:structural molecule activity"/>
    <property type="evidence" value="ECO:0007669"/>
    <property type="project" value="InterPro"/>
</dbReference>
<dbReference type="InterPro" id="IPR003514">
    <property type="entry name" value="Microviridae_protein_F"/>
</dbReference>
<dbReference type="Pfam" id="PF02305">
    <property type="entry name" value="Phage_F"/>
    <property type="match status" value="1"/>
</dbReference>
<reference evidence="6" key="1">
    <citation type="submission" date="2022-02" db="EMBL/GenBank/DDBJ databases">
        <title>Towards deciphering the DNA virus diversity associated with rodent species in the families Cricetidae and Heteromyidae.</title>
        <authorList>
            <person name="Lund M."/>
            <person name="Larsen B.B."/>
            <person name="Gryseels S."/>
            <person name="Kraberger S."/>
            <person name="Rowsey D.M."/>
            <person name="Steger L."/>
            <person name="Yule K.M."/>
            <person name="Upham N.S."/>
            <person name="Worobey M."/>
            <person name="Van Doorslaer K."/>
            <person name="Varsani A."/>
        </authorList>
    </citation>
    <scope>NUCLEOTIDE SEQUENCE</scope>
    <source>
        <strain evidence="6">UA08Rod_7382</strain>
    </source>
</reference>
<evidence type="ECO:0000256" key="5">
    <source>
        <dbReference type="ARBA" id="ARBA00022844"/>
    </source>
</evidence>
<evidence type="ECO:0000256" key="4">
    <source>
        <dbReference type="ARBA" id="ARBA00022561"/>
    </source>
</evidence>
<evidence type="ECO:0000256" key="2">
    <source>
        <dbReference type="ARBA" id="ARBA00009963"/>
    </source>
</evidence>
<comment type="subcellular location">
    <subcellularLocation>
        <location evidence="1">Virion</location>
    </subcellularLocation>
</comment>
<proteinExistence type="inferred from homology"/>
<accession>A0A976N135</accession>
<organism evidence="6">
    <name type="scientific">Sigmofec virus UA08Rod_7382</name>
    <dbReference type="NCBI Taxonomy" id="2929246"/>
    <lineage>
        <taxon>Viruses</taxon>
        <taxon>Monodnaviria</taxon>
        <taxon>Sangervirae</taxon>
        <taxon>Phixviricota</taxon>
        <taxon>Malgrandaviricetes</taxon>
        <taxon>Petitvirales</taxon>
        <taxon>Microviridae</taxon>
    </lineage>
</organism>